<feature type="compositionally biased region" description="Basic residues" evidence="1">
    <location>
        <begin position="130"/>
        <end position="142"/>
    </location>
</feature>
<evidence type="ECO:0000313" key="2">
    <source>
        <dbReference type="EMBL" id="KAK9098615.1"/>
    </source>
</evidence>
<sequence length="173" mass="18908">MAEKEIGQERVAAAEQRRRRAESASSNRPRTAALGDANGQARRTAASRSAMTTADQRQDAAVGDAKADQQQDVAARGRSSGGQGGSRSGPRPRTARRKEESWRGRAATPARRNRSMRTSRRGDAVGALRQRQRAALRQRLRRRLEAAVTHSRDAWRRRATATRGSSAALVAAR</sequence>
<gene>
    <name evidence="2" type="ORF">Syun_025660</name>
</gene>
<dbReference type="EMBL" id="JBBNAF010000011">
    <property type="protein sequence ID" value="KAK9098615.1"/>
    <property type="molecule type" value="Genomic_DNA"/>
</dbReference>
<proteinExistence type="predicted"/>
<evidence type="ECO:0000256" key="1">
    <source>
        <dbReference type="SAM" id="MobiDB-lite"/>
    </source>
</evidence>
<feature type="compositionally biased region" description="Low complexity" evidence="1">
    <location>
        <begin position="41"/>
        <end position="78"/>
    </location>
</feature>
<dbReference type="Proteomes" id="UP001420932">
    <property type="component" value="Unassembled WGS sequence"/>
</dbReference>
<feature type="compositionally biased region" description="Low complexity" evidence="1">
    <location>
        <begin position="161"/>
        <end position="173"/>
    </location>
</feature>
<feature type="region of interest" description="Disordered" evidence="1">
    <location>
        <begin position="1"/>
        <end position="173"/>
    </location>
</feature>
<keyword evidence="3" id="KW-1185">Reference proteome</keyword>
<evidence type="ECO:0000313" key="3">
    <source>
        <dbReference type="Proteomes" id="UP001420932"/>
    </source>
</evidence>
<organism evidence="2 3">
    <name type="scientific">Stephania yunnanensis</name>
    <dbReference type="NCBI Taxonomy" id="152371"/>
    <lineage>
        <taxon>Eukaryota</taxon>
        <taxon>Viridiplantae</taxon>
        <taxon>Streptophyta</taxon>
        <taxon>Embryophyta</taxon>
        <taxon>Tracheophyta</taxon>
        <taxon>Spermatophyta</taxon>
        <taxon>Magnoliopsida</taxon>
        <taxon>Ranunculales</taxon>
        <taxon>Menispermaceae</taxon>
        <taxon>Menispermoideae</taxon>
        <taxon>Cissampelideae</taxon>
        <taxon>Stephania</taxon>
    </lineage>
</organism>
<comment type="caution">
    <text evidence="2">The sequence shown here is derived from an EMBL/GenBank/DDBJ whole genome shotgun (WGS) entry which is preliminary data.</text>
</comment>
<accession>A0AAP0EUP1</accession>
<name>A0AAP0EUP1_9MAGN</name>
<protein>
    <submittedName>
        <fullName evidence="2">Uncharacterized protein</fullName>
    </submittedName>
</protein>
<reference evidence="2 3" key="1">
    <citation type="submission" date="2024-01" db="EMBL/GenBank/DDBJ databases">
        <title>Genome assemblies of Stephania.</title>
        <authorList>
            <person name="Yang L."/>
        </authorList>
    </citation>
    <scope>NUCLEOTIDE SEQUENCE [LARGE SCALE GENOMIC DNA]</scope>
    <source>
        <strain evidence="2">YNDBR</strain>
        <tissue evidence="2">Leaf</tissue>
    </source>
</reference>
<dbReference type="AlphaFoldDB" id="A0AAP0EUP1"/>